<protein>
    <submittedName>
        <fullName evidence="1">Uncharacterized protein</fullName>
    </submittedName>
</protein>
<evidence type="ECO:0000313" key="1">
    <source>
        <dbReference type="EMBL" id="KAB0641202.1"/>
    </source>
</evidence>
<name>A0A6L3N4S6_9BURK</name>
<evidence type="ECO:0000313" key="2">
    <source>
        <dbReference type="Proteomes" id="UP000473470"/>
    </source>
</evidence>
<dbReference type="EMBL" id="VZOK01000002">
    <property type="protein sequence ID" value="KAB0641202.1"/>
    <property type="molecule type" value="Genomic_DNA"/>
</dbReference>
<reference evidence="1 2" key="1">
    <citation type="submission" date="2019-09" db="EMBL/GenBank/DDBJ databases">
        <title>Draft genome sequences of 48 bacterial type strains from the CCUG.</title>
        <authorList>
            <person name="Tunovic T."/>
            <person name="Pineiro-Iglesias B."/>
            <person name="Unosson C."/>
            <person name="Inganas E."/>
            <person name="Ohlen M."/>
            <person name="Cardew S."/>
            <person name="Jensie-Markopoulos S."/>
            <person name="Salva-Serra F."/>
            <person name="Jaen-Luchoro D."/>
            <person name="Karlsson R."/>
            <person name="Svensson-Stadler L."/>
            <person name="Chun J."/>
            <person name="Moore E."/>
        </authorList>
    </citation>
    <scope>NUCLEOTIDE SEQUENCE [LARGE SCALE GENOMIC DNA]</scope>
    <source>
        <strain evidence="1 2">CCUG 65686</strain>
    </source>
</reference>
<dbReference type="Proteomes" id="UP000473470">
    <property type="component" value="Unassembled WGS sequence"/>
</dbReference>
<organism evidence="1 2">
    <name type="scientific">Burkholderia stagnalis</name>
    <dbReference type="NCBI Taxonomy" id="1503054"/>
    <lineage>
        <taxon>Bacteria</taxon>
        <taxon>Pseudomonadati</taxon>
        <taxon>Pseudomonadota</taxon>
        <taxon>Betaproteobacteria</taxon>
        <taxon>Burkholderiales</taxon>
        <taxon>Burkholderiaceae</taxon>
        <taxon>Burkholderia</taxon>
        <taxon>Burkholderia cepacia complex</taxon>
    </lineage>
</organism>
<accession>A0A6L3N4S6</accession>
<dbReference type="RefSeq" id="WP_150998208.1">
    <property type="nucleotide sequence ID" value="NZ_CABVPM010000003.1"/>
</dbReference>
<comment type="caution">
    <text evidence="1">The sequence shown here is derived from an EMBL/GenBank/DDBJ whole genome shotgun (WGS) entry which is preliminary data.</text>
</comment>
<sequence>MTNFVKPAISVRFTTADALAPSPVVAGFMPADSPFPGGLATASETAGVAGADSTESPPHPEVINAAVMAAAAAQCALPFIQASISWISRTWHFIVRVSLP</sequence>
<dbReference type="AlphaFoldDB" id="A0A6L3N4S6"/>
<proteinExistence type="predicted"/>
<gene>
    <name evidence="1" type="ORF">F7R25_01410</name>
</gene>